<name>A0ABY6MXI0_9ALTE</name>
<dbReference type="CDD" id="cd09159">
    <property type="entry name" value="PLDc_ybhO_like_2"/>
    <property type="match status" value="1"/>
</dbReference>
<feature type="domain" description="PLD phosphodiesterase" evidence="1">
    <location>
        <begin position="132"/>
        <end position="159"/>
    </location>
</feature>
<evidence type="ECO:0000313" key="3">
    <source>
        <dbReference type="Proteomes" id="UP001163739"/>
    </source>
</evidence>
<accession>A0ABY6MXI0</accession>
<protein>
    <submittedName>
        <fullName evidence="2">Phospholipase D-like domain-containing protein</fullName>
    </submittedName>
</protein>
<dbReference type="EMBL" id="CP100390">
    <property type="protein sequence ID" value="UZE94502.1"/>
    <property type="molecule type" value="Genomic_DNA"/>
</dbReference>
<proteinExistence type="predicted"/>
<dbReference type="PANTHER" id="PTHR21248:SF22">
    <property type="entry name" value="PHOSPHOLIPASE D"/>
    <property type="match status" value="1"/>
</dbReference>
<dbReference type="CDD" id="cd09110">
    <property type="entry name" value="PLDc_CLS_1"/>
    <property type="match status" value="1"/>
</dbReference>
<dbReference type="RefSeq" id="WP_265045994.1">
    <property type="nucleotide sequence ID" value="NZ_CP100390.1"/>
</dbReference>
<sequence length="385" mass="44424">MFNNIDGATNRYNNTSCHCEESNGAVEQDATVIDPFSVYCEGDELFTAMLDAISNAEISIYLESYIFATDEVGQRFIVALQEKAMQGVDVRIHIDAAGSGNWLHGSFFKKMIPYGVKLKWFHRWAWKNPLQFNVRNHRKILVVDGTKAFIGGFNIHNESSRKMIGVQRWFDCHVAMSEPTAKAVERYFLEFWNGSRQFHLPVSDSPIYLLPNFSKKCRFRLRCEIGNMLKSAKESVRVATPYFVPDSFLLKRLIATASRGVRVELMVPRLSDNKCVDWAVKNYYTQLLMAGIEVYEYQPRMLHAKLMIVDDVKVMIGSANVDYRSLFVNFELVLITSNNALISSFRKLYSAAKTECHPISAAHWKRIAWRWWPLALLGYWLRRLL</sequence>
<keyword evidence="3" id="KW-1185">Reference proteome</keyword>
<dbReference type="PROSITE" id="PS50035">
    <property type="entry name" value="PLD"/>
    <property type="match status" value="2"/>
</dbReference>
<dbReference type="Gene3D" id="3.30.870.10">
    <property type="entry name" value="Endonuclease Chain A"/>
    <property type="match status" value="2"/>
</dbReference>
<dbReference type="InterPro" id="IPR025202">
    <property type="entry name" value="PLD-like_dom"/>
</dbReference>
<dbReference type="PANTHER" id="PTHR21248">
    <property type="entry name" value="CARDIOLIPIN SYNTHASE"/>
    <property type="match status" value="1"/>
</dbReference>
<dbReference type="SMART" id="SM00155">
    <property type="entry name" value="PLDc"/>
    <property type="match status" value="2"/>
</dbReference>
<gene>
    <name evidence="2" type="ORF">NKI27_10410</name>
</gene>
<organism evidence="2 3">
    <name type="scientific">Alkalimarinus alittae</name>
    <dbReference type="NCBI Taxonomy" id="2961619"/>
    <lineage>
        <taxon>Bacteria</taxon>
        <taxon>Pseudomonadati</taxon>
        <taxon>Pseudomonadota</taxon>
        <taxon>Gammaproteobacteria</taxon>
        <taxon>Alteromonadales</taxon>
        <taxon>Alteromonadaceae</taxon>
        <taxon>Alkalimarinus</taxon>
    </lineage>
</organism>
<evidence type="ECO:0000313" key="2">
    <source>
        <dbReference type="EMBL" id="UZE94502.1"/>
    </source>
</evidence>
<dbReference type="SUPFAM" id="SSF56024">
    <property type="entry name" value="Phospholipase D/nuclease"/>
    <property type="match status" value="2"/>
</dbReference>
<dbReference type="Proteomes" id="UP001163739">
    <property type="component" value="Chromosome"/>
</dbReference>
<reference evidence="2" key="1">
    <citation type="submission" date="2022-06" db="EMBL/GenBank/DDBJ databases">
        <title>Alkalimarinus sp. nov., isolated from gut of a Alitta virens.</title>
        <authorList>
            <person name="Yang A.I."/>
            <person name="Shin N.-R."/>
        </authorList>
    </citation>
    <scope>NUCLEOTIDE SEQUENCE</scope>
    <source>
        <strain evidence="2">A2M4</strain>
    </source>
</reference>
<dbReference type="InterPro" id="IPR001736">
    <property type="entry name" value="PLipase_D/transphosphatidylase"/>
</dbReference>
<feature type="domain" description="PLD phosphodiesterase" evidence="1">
    <location>
        <begin position="298"/>
        <end position="325"/>
    </location>
</feature>
<evidence type="ECO:0000259" key="1">
    <source>
        <dbReference type="PROSITE" id="PS50035"/>
    </source>
</evidence>
<dbReference type="Pfam" id="PF13091">
    <property type="entry name" value="PLDc_2"/>
    <property type="match status" value="2"/>
</dbReference>